<keyword evidence="2" id="KW-0238">DNA-binding</keyword>
<dbReference type="PANTHER" id="PTHR30136">
    <property type="entry name" value="HELIX-TURN-HELIX TRANSCRIPTIONAL REGULATOR, ICLR FAMILY"/>
    <property type="match status" value="1"/>
</dbReference>
<feature type="domain" description="IclR-ED" evidence="5">
    <location>
        <begin position="74"/>
        <end position="256"/>
    </location>
</feature>
<dbReference type="InterPro" id="IPR005471">
    <property type="entry name" value="Tscrpt_reg_IclR_N"/>
</dbReference>
<dbReference type="InterPro" id="IPR036390">
    <property type="entry name" value="WH_DNA-bd_sf"/>
</dbReference>
<dbReference type="SUPFAM" id="SSF55781">
    <property type="entry name" value="GAF domain-like"/>
    <property type="match status" value="1"/>
</dbReference>
<dbReference type="eggNOG" id="COG1414">
    <property type="taxonomic scope" value="Bacteria"/>
</dbReference>
<dbReference type="KEGG" id="kal:KALB_1736"/>
<evidence type="ECO:0000256" key="2">
    <source>
        <dbReference type="ARBA" id="ARBA00023125"/>
    </source>
</evidence>
<reference evidence="6 7" key="1">
    <citation type="journal article" date="2014" name="BMC Genomics">
        <title>Complete genome sequence of producer of the glycopeptide antibiotic Aculeximycin Kutzneria albida DSM 43870T, a representative of minor genus of Pseudonocardiaceae.</title>
        <authorList>
            <person name="Rebets Y."/>
            <person name="Tokovenko B."/>
            <person name="Lushchyk I."/>
            <person name="Ruckert C."/>
            <person name="Zaburannyi N."/>
            <person name="Bechthold A."/>
            <person name="Kalinowski J."/>
            <person name="Luzhetskyy A."/>
        </authorList>
    </citation>
    <scope>NUCLEOTIDE SEQUENCE [LARGE SCALE GENOMIC DNA]</scope>
    <source>
        <strain evidence="6">DSM 43870</strain>
    </source>
</reference>
<dbReference type="Proteomes" id="UP000019225">
    <property type="component" value="Chromosome"/>
</dbReference>
<keyword evidence="1" id="KW-0805">Transcription regulation</keyword>
<dbReference type="Gene3D" id="1.10.10.10">
    <property type="entry name" value="Winged helix-like DNA-binding domain superfamily/Winged helix DNA-binding domain"/>
    <property type="match status" value="1"/>
</dbReference>
<dbReference type="STRING" id="1449976.KALB_1736"/>
<protein>
    <submittedName>
        <fullName evidence="6">Transcription regulator</fullName>
    </submittedName>
</protein>
<keyword evidence="7" id="KW-1185">Reference proteome</keyword>
<dbReference type="PROSITE" id="PS51078">
    <property type="entry name" value="ICLR_ED"/>
    <property type="match status" value="1"/>
</dbReference>
<evidence type="ECO:0000259" key="4">
    <source>
        <dbReference type="PROSITE" id="PS51077"/>
    </source>
</evidence>
<dbReference type="InterPro" id="IPR029016">
    <property type="entry name" value="GAF-like_dom_sf"/>
</dbReference>
<name>W5W2M2_9PSEU</name>
<dbReference type="Gene3D" id="3.30.450.40">
    <property type="match status" value="1"/>
</dbReference>
<proteinExistence type="predicted"/>
<evidence type="ECO:0000313" key="6">
    <source>
        <dbReference type="EMBL" id="AHH95107.1"/>
    </source>
</evidence>
<evidence type="ECO:0000259" key="5">
    <source>
        <dbReference type="PROSITE" id="PS51078"/>
    </source>
</evidence>
<dbReference type="HOGENOM" id="CLU_062618_5_2_11"/>
<evidence type="ECO:0000313" key="7">
    <source>
        <dbReference type="Proteomes" id="UP000019225"/>
    </source>
</evidence>
<accession>W5W2M2</accession>
<dbReference type="Pfam" id="PF01614">
    <property type="entry name" value="IclR_C"/>
    <property type="match status" value="1"/>
</dbReference>
<gene>
    <name evidence="6" type="ORF">KALB_1736</name>
</gene>
<dbReference type="InterPro" id="IPR014757">
    <property type="entry name" value="Tscrpt_reg_IclR_C"/>
</dbReference>
<sequence>MQSERPPSGLIGSVQRALRVLEVVAEAGDGVTAKAVARRTGFKLSTTYHLLNTLVHEGYLVRLGNARGFGLGYQLPRLSNRLISELSITPGISQTLRELHARARAAMYYAVIRDDELVVAEVADSEQHRRAQPLDLGFHESAHATSFGKVLLAAMSPAARRRYLSGAGLPRLTERTITRLPDLDDELADIRQTGIAKEVEEFQPGLACLSVPVRNAGGRVVGALALSTPTSDFDARRRLLESIIKRGGEELSRILP</sequence>
<organism evidence="6 7">
    <name type="scientific">Kutzneria albida DSM 43870</name>
    <dbReference type="NCBI Taxonomy" id="1449976"/>
    <lineage>
        <taxon>Bacteria</taxon>
        <taxon>Bacillati</taxon>
        <taxon>Actinomycetota</taxon>
        <taxon>Actinomycetes</taxon>
        <taxon>Pseudonocardiales</taxon>
        <taxon>Pseudonocardiaceae</taxon>
        <taxon>Kutzneria</taxon>
    </lineage>
</organism>
<dbReference type="OrthoDB" id="5242615at2"/>
<dbReference type="InterPro" id="IPR036388">
    <property type="entry name" value="WH-like_DNA-bd_sf"/>
</dbReference>
<dbReference type="InterPro" id="IPR050707">
    <property type="entry name" value="HTH_MetabolicPath_Reg"/>
</dbReference>
<dbReference type="SMART" id="SM00346">
    <property type="entry name" value="HTH_ICLR"/>
    <property type="match status" value="1"/>
</dbReference>
<dbReference type="RefSeq" id="WP_025355307.1">
    <property type="nucleotide sequence ID" value="NZ_CP007155.1"/>
</dbReference>
<dbReference type="GO" id="GO:0003677">
    <property type="term" value="F:DNA binding"/>
    <property type="evidence" value="ECO:0007669"/>
    <property type="project" value="UniProtKB-KW"/>
</dbReference>
<dbReference type="AlphaFoldDB" id="W5W2M2"/>
<dbReference type="SUPFAM" id="SSF46785">
    <property type="entry name" value="Winged helix' DNA-binding domain"/>
    <property type="match status" value="1"/>
</dbReference>
<dbReference type="PATRIC" id="fig|1449976.3.peg.1735"/>
<keyword evidence="3" id="KW-0804">Transcription</keyword>
<dbReference type="GO" id="GO:0045892">
    <property type="term" value="P:negative regulation of DNA-templated transcription"/>
    <property type="evidence" value="ECO:0007669"/>
    <property type="project" value="TreeGrafter"/>
</dbReference>
<dbReference type="Pfam" id="PF09339">
    <property type="entry name" value="HTH_IclR"/>
    <property type="match status" value="1"/>
</dbReference>
<feature type="domain" description="HTH iclR-type" evidence="4">
    <location>
        <begin position="11"/>
        <end position="73"/>
    </location>
</feature>
<dbReference type="PROSITE" id="PS51077">
    <property type="entry name" value="HTH_ICLR"/>
    <property type="match status" value="1"/>
</dbReference>
<dbReference type="PANTHER" id="PTHR30136:SF24">
    <property type="entry name" value="HTH-TYPE TRANSCRIPTIONAL REPRESSOR ALLR"/>
    <property type="match status" value="1"/>
</dbReference>
<evidence type="ECO:0000256" key="1">
    <source>
        <dbReference type="ARBA" id="ARBA00023015"/>
    </source>
</evidence>
<dbReference type="GO" id="GO:0003700">
    <property type="term" value="F:DNA-binding transcription factor activity"/>
    <property type="evidence" value="ECO:0007669"/>
    <property type="project" value="TreeGrafter"/>
</dbReference>
<evidence type="ECO:0000256" key="3">
    <source>
        <dbReference type="ARBA" id="ARBA00023163"/>
    </source>
</evidence>
<dbReference type="EMBL" id="CP007155">
    <property type="protein sequence ID" value="AHH95107.1"/>
    <property type="molecule type" value="Genomic_DNA"/>
</dbReference>